<dbReference type="InterPro" id="IPR021737">
    <property type="entry name" value="Phage_phiKZ_Orf197"/>
</dbReference>
<name>A0ABR8XSX7_9BACL</name>
<dbReference type="Proteomes" id="UP000600565">
    <property type="component" value="Unassembled WGS sequence"/>
</dbReference>
<feature type="transmembrane region" description="Helical" evidence="1">
    <location>
        <begin position="32"/>
        <end position="55"/>
    </location>
</feature>
<gene>
    <name evidence="2" type="ORF">H9632_18465</name>
</gene>
<dbReference type="Pfam" id="PF11750">
    <property type="entry name" value="DUF3307"/>
    <property type="match status" value="1"/>
</dbReference>
<keyword evidence="1" id="KW-0472">Membrane</keyword>
<protein>
    <submittedName>
        <fullName evidence="2">DUF3307 domain-containing protein</fullName>
    </submittedName>
</protein>
<accession>A0ABR8XSX7</accession>
<feature type="transmembrane region" description="Helical" evidence="1">
    <location>
        <begin position="288"/>
        <end position="309"/>
    </location>
</feature>
<evidence type="ECO:0000256" key="1">
    <source>
        <dbReference type="SAM" id="Phobius"/>
    </source>
</evidence>
<feature type="transmembrane region" description="Helical" evidence="1">
    <location>
        <begin position="254"/>
        <end position="276"/>
    </location>
</feature>
<feature type="transmembrane region" description="Helical" evidence="1">
    <location>
        <begin position="105"/>
        <end position="127"/>
    </location>
</feature>
<keyword evidence="3" id="KW-1185">Reference proteome</keyword>
<proteinExistence type="predicted"/>
<feature type="transmembrane region" description="Helical" evidence="1">
    <location>
        <begin position="153"/>
        <end position="177"/>
    </location>
</feature>
<sequence>MVTLILILGHFIADFPFQTANMVKNKSKDIGVVIKHITIHLFTYLVLIGISLYLSLIQYDFLLLITIILICLIHFITDLIKEMLNERVNTDVNNINSYIKNLKMALLYITDQIIHLVTIYIVVKLLLMDGSINLRQIFVAIESKNNLDLSLTAQIICSMIIVLINTYFWGYLIGLILKEFKPSNKVVETVLEGNFKSTNLNLSYQSLNFNDIDDEINAYKMLQNEDVKLNKKIIMIKDSPPKAGMWIGILERNLILIFCLSNNLGGIGFLVAMKALTRFKQFDDKSFAEYYLIGTMLSVIFGVIAGYLMKYIWS</sequence>
<evidence type="ECO:0000313" key="3">
    <source>
        <dbReference type="Proteomes" id="UP000600565"/>
    </source>
</evidence>
<dbReference type="EMBL" id="JACSPW010000032">
    <property type="protein sequence ID" value="MBD8035041.1"/>
    <property type="molecule type" value="Genomic_DNA"/>
</dbReference>
<evidence type="ECO:0000313" key="2">
    <source>
        <dbReference type="EMBL" id="MBD8035041.1"/>
    </source>
</evidence>
<keyword evidence="1" id="KW-0812">Transmembrane</keyword>
<comment type="caution">
    <text evidence="2">The sequence shown here is derived from an EMBL/GenBank/DDBJ whole genome shotgun (WGS) entry which is preliminary data.</text>
</comment>
<keyword evidence="1" id="KW-1133">Transmembrane helix</keyword>
<reference evidence="2 3" key="1">
    <citation type="submission" date="2020-08" db="EMBL/GenBank/DDBJ databases">
        <title>A Genomic Blueprint of the Chicken Gut Microbiome.</title>
        <authorList>
            <person name="Gilroy R."/>
            <person name="Ravi A."/>
            <person name="Getino M."/>
            <person name="Pursley I."/>
            <person name="Horton D.L."/>
            <person name="Alikhan N.-F."/>
            <person name="Baker D."/>
            <person name="Gharbi K."/>
            <person name="Hall N."/>
            <person name="Watson M."/>
            <person name="Adriaenssens E.M."/>
            <person name="Foster-Nyarko E."/>
            <person name="Jarju S."/>
            <person name="Secka A."/>
            <person name="Antonio M."/>
            <person name="Oren A."/>
            <person name="Chaudhuri R."/>
            <person name="La Ragione R.M."/>
            <person name="Hildebrand F."/>
            <person name="Pallen M.J."/>
        </authorList>
    </citation>
    <scope>NUCLEOTIDE SEQUENCE [LARGE SCALE GENOMIC DNA]</scope>
    <source>
        <strain evidence="2 3">Sa1YVA6</strain>
    </source>
</reference>
<organism evidence="2 3">
    <name type="scientific">Solibacillus merdavium</name>
    <dbReference type="NCBI Taxonomy" id="2762218"/>
    <lineage>
        <taxon>Bacteria</taxon>
        <taxon>Bacillati</taxon>
        <taxon>Bacillota</taxon>
        <taxon>Bacilli</taxon>
        <taxon>Bacillales</taxon>
        <taxon>Caryophanaceae</taxon>
        <taxon>Solibacillus</taxon>
    </lineage>
</organism>
<dbReference type="RefSeq" id="WP_191705518.1">
    <property type="nucleotide sequence ID" value="NZ_JACSPW010000032.1"/>
</dbReference>
<feature type="transmembrane region" description="Helical" evidence="1">
    <location>
        <begin position="61"/>
        <end position="80"/>
    </location>
</feature>